<keyword evidence="2" id="KW-1185">Reference proteome</keyword>
<proteinExistence type="predicted"/>
<evidence type="ECO:0000313" key="2">
    <source>
        <dbReference type="Proteomes" id="UP001304671"/>
    </source>
</evidence>
<dbReference type="EMBL" id="JAYFUL010000097">
    <property type="protein sequence ID" value="MEA5261057.1"/>
    <property type="molecule type" value="Genomic_DNA"/>
</dbReference>
<evidence type="ECO:0000313" key="1">
    <source>
        <dbReference type="EMBL" id="MEA5261057.1"/>
    </source>
</evidence>
<dbReference type="Proteomes" id="UP001304671">
    <property type="component" value="Unassembled WGS sequence"/>
</dbReference>
<organism evidence="1 2">
    <name type="scientific">Arcicella aquatica</name>
    <dbReference type="NCBI Taxonomy" id="217141"/>
    <lineage>
        <taxon>Bacteria</taxon>
        <taxon>Pseudomonadati</taxon>
        <taxon>Bacteroidota</taxon>
        <taxon>Cytophagia</taxon>
        <taxon>Cytophagales</taxon>
        <taxon>Flectobacillaceae</taxon>
        <taxon>Arcicella</taxon>
    </lineage>
</organism>
<feature type="non-terminal residue" evidence="1">
    <location>
        <position position="1"/>
    </location>
</feature>
<accession>A0ABU5QVA7</accession>
<dbReference type="RefSeq" id="WP_323254102.1">
    <property type="nucleotide sequence ID" value="NZ_JAYFUL010000097.1"/>
</dbReference>
<comment type="caution">
    <text evidence="1">The sequence shown here is derived from an EMBL/GenBank/DDBJ whole genome shotgun (WGS) entry which is preliminary data.</text>
</comment>
<gene>
    <name evidence="1" type="ORF">VB264_24915</name>
</gene>
<protein>
    <submittedName>
        <fullName evidence="1">Uncharacterized protein</fullName>
    </submittedName>
</protein>
<sequence length="78" mass="9482">NKSLILIPMIFFIKRLYLLLRNYKFQPFFINSDFSSGRVDFNYWGDINLKLNVLPTFLNIPLDYRTEKEINEQKKNFD</sequence>
<name>A0ABU5QVA7_9BACT</name>
<reference evidence="1 2" key="1">
    <citation type="submission" date="2023-12" db="EMBL/GenBank/DDBJ databases">
        <title>Novel species of the genus Arcicella isolated from rivers.</title>
        <authorList>
            <person name="Lu H."/>
        </authorList>
    </citation>
    <scope>NUCLEOTIDE SEQUENCE [LARGE SCALE GENOMIC DNA]</scope>
    <source>
        <strain evidence="1 2">LMG 21963</strain>
    </source>
</reference>